<evidence type="ECO:0000256" key="3">
    <source>
        <dbReference type="ARBA" id="ARBA00022777"/>
    </source>
</evidence>
<dbReference type="RefSeq" id="WP_053235373.1">
    <property type="nucleotide sequence ID" value="NZ_CP011125.1"/>
</dbReference>
<dbReference type="InterPro" id="IPR017441">
    <property type="entry name" value="Protein_kinase_ATP_BS"/>
</dbReference>
<evidence type="ECO:0000313" key="9">
    <source>
        <dbReference type="EMBL" id="AKF08204.1"/>
    </source>
</evidence>
<dbReference type="GO" id="GO:0004674">
    <property type="term" value="F:protein serine/threonine kinase activity"/>
    <property type="evidence" value="ECO:0007669"/>
    <property type="project" value="UniProtKB-KW"/>
</dbReference>
<evidence type="ECO:0000256" key="1">
    <source>
        <dbReference type="ARBA" id="ARBA00022679"/>
    </source>
</evidence>
<dbReference type="PROSITE" id="PS00107">
    <property type="entry name" value="PROTEIN_KINASE_ATP"/>
    <property type="match status" value="1"/>
</dbReference>
<sequence length="407" mass="44983">MPVLPRRFGRYQLFDRIGKGGMAEIYLARAASELGAERLVVVKQIHEALSRDESFARMFIEEAKLCAGLRHANVVQVLELGREDGLLYMAMEYVEGFDLHQLLARCSRAKVALPAEFALFIVREVLAALDFAHRATDASGRALGIVHRDVSPSNVLMSLEGEVKLCDFGIARAAGAQEERSGDAKVVGKSAYMSPEHARGEALDARADVFAAGILLWELCAGRRLYRGSEEEMLELARRGEIPALPERGLPQPEKLQAILDRALARDRDARYATAAQMRAELDEYAHGARLFASQIRFGAFLSDHFGEEFVKERRARERAARALELGPPVRLEPIAMPAAVQGFAEIDTDRNIRRDEDTVPEARALPAPESEPMKTATTKPRRSRALVIGAITMTLVLAVLVALMSR</sequence>
<dbReference type="InterPro" id="IPR008266">
    <property type="entry name" value="Tyr_kinase_AS"/>
</dbReference>
<proteinExistence type="predicted"/>
<feature type="binding site" evidence="5">
    <location>
        <position position="43"/>
    </location>
    <ligand>
        <name>ATP</name>
        <dbReference type="ChEBI" id="CHEBI:30616"/>
    </ligand>
</feature>
<keyword evidence="10" id="KW-1185">Reference proteome</keyword>
<dbReference type="Gene3D" id="3.30.200.20">
    <property type="entry name" value="Phosphorylase Kinase, domain 1"/>
    <property type="match status" value="1"/>
</dbReference>
<evidence type="ECO:0000256" key="4">
    <source>
        <dbReference type="ARBA" id="ARBA00022840"/>
    </source>
</evidence>
<feature type="domain" description="Protein kinase" evidence="8">
    <location>
        <begin position="11"/>
        <end position="286"/>
    </location>
</feature>
<keyword evidence="1" id="KW-0808">Transferase</keyword>
<keyword evidence="7" id="KW-0472">Membrane</keyword>
<dbReference type="PROSITE" id="PS50011">
    <property type="entry name" value="PROTEIN_KINASE_DOM"/>
    <property type="match status" value="1"/>
</dbReference>
<dbReference type="AlphaFoldDB" id="A0A0F6SG75"/>
<evidence type="ECO:0000256" key="5">
    <source>
        <dbReference type="PROSITE-ProRule" id="PRU10141"/>
    </source>
</evidence>
<dbReference type="PANTHER" id="PTHR43289">
    <property type="entry name" value="MITOGEN-ACTIVATED PROTEIN KINASE KINASE KINASE 20-RELATED"/>
    <property type="match status" value="1"/>
</dbReference>
<dbReference type="GO" id="GO:0005524">
    <property type="term" value="F:ATP binding"/>
    <property type="evidence" value="ECO:0007669"/>
    <property type="project" value="UniProtKB-UniRule"/>
</dbReference>
<keyword evidence="3 9" id="KW-0418">Kinase</keyword>
<keyword evidence="9" id="KW-0723">Serine/threonine-protein kinase</keyword>
<reference evidence="9 10" key="1">
    <citation type="submission" date="2015-03" db="EMBL/GenBank/DDBJ databases">
        <title>Genome assembly of Sandaracinus amylolyticus DSM 53668.</title>
        <authorList>
            <person name="Sharma G."/>
            <person name="Subramanian S."/>
        </authorList>
    </citation>
    <scope>NUCLEOTIDE SEQUENCE [LARGE SCALE GENOMIC DNA]</scope>
    <source>
        <strain evidence="9 10">DSM 53668</strain>
    </source>
</reference>
<keyword evidence="7" id="KW-1133">Transmembrane helix</keyword>
<feature type="region of interest" description="Disordered" evidence="6">
    <location>
        <begin position="353"/>
        <end position="380"/>
    </location>
</feature>
<dbReference type="STRING" id="927083.DB32_005353"/>
<dbReference type="SUPFAM" id="SSF56112">
    <property type="entry name" value="Protein kinase-like (PK-like)"/>
    <property type="match status" value="1"/>
</dbReference>
<evidence type="ECO:0000256" key="6">
    <source>
        <dbReference type="SAM" id="MobiDB-lite"/>
    </source>
</evidence>
<keyword evidence="2 5" id="KW-0547">Nucleotide-binding</keyword>
<dbReference type="KEGG" id="samy:DB32_005353"/>
<evidence type="ECO:0000256" key="7">
    <source>
        <dbReference type="SAM" id="Phobius"/>
    </source>
</evidence>
<gene>
    <name evidence="9" type="ORF">DB32_005353</name>
</gene>
<protein>
    <submittedName>
        <fullName evidence="9">Serine/threonine protein kinase</fullName>
    </submittedName>
</protein>
<keyword evidence="7" id="KW-0812">Transmembrane</keyword>
<dbReference type="InterPro" id="IPR000719">
    <property type="entry name" value="Prot_kinase_dom"/>
</dbReference>
<evidence type="ECO:0000256" key="2">
    <source>
        <dbReference type="ARBA" id="ARBA00022741"/>
    </source>
</evidence>
<dbReference type="Gene3D" id="1.10.510.10">
    <property type="entry name" value="Transferase(Phosphotransferase) domain 1"/>
    <property type="match status" value="1"/>
</dbReference>
<dbReference type="Pfam" id="PF00069">
    <property type="entry name" value="Pkinase"/>
    <property type="match status" value="1"/>
</dbReference>
<dbReference type="PROSITE" id="PS00109">
    <property type="entry name" value="PROTEIN_KINASE_TYR"/>
    <property type="match status" value="1"/>
</dbReference>
<dbReference type="InterPro" id="IPR011009">
    <property type="entry name" value="Kinase-like_dom_sf"/>
</dbReference>
<evidence type="ECO:0000313" key="10">
    <source>
        <dbReference type="Proteomes" id="UP000034883"/>
    </source>
</evidence>
<dbReference type="PANTHER" id="PTHR43289:SF34">
    <property type="entry name" value="SERINE_THREONINE-PROTEIN KINASE YBDM-RELATED"/>
    <property type="match status" value="1"/>
</dbReference>
<keyword evidence="4 5" id="KW-0067">ATP-binding</keyword>
<feature type="transmembrane region" description="Helical" evidence="7">
    <location>
        <begin position="386"/>
        <end position="405"/>
    </location>
</feature>
<dbReference type="CDD" id="cd14014">
    <property type="entry name" value="STKc_PknB_like"/>
    <property type="match status" value="1"/>
</dbReference>
<organism evidence="9 10">
    <name type="scientific">Sandaracinus amylolyticus</name>
    <dbReference type="NCBI Taxonomy" id="927083"/>
    <lineage>
        <taxon>Bacteria</taxon>
        <taxon>Pseudomonadati</taxon>
        <taxon>Myxococcota</taxon>
        <taxon>Polyangia</taxon>
        <taxon>Polyangiales</taxon>
        <taxon>Sandaracinaceae</taxon>
        <taxon>Sandaracinus</taxon>
    </lineage>
</organism>
<evidence type="ECO:0000259" key="8">
    <source>
        <dbReference type="PROSITE" id="PS50011"/>
    </source>
</evidence>
<accession>A0A0F6SG75</accession>
<dbReference type="EMBL" id="CP011125">
    <property type="protein sequence ID" value="AKF08204.1"/>
    <property type="molecule type" value="Genomic_DNA"/>
</dbReference>
<dbReference type="Proteomes" id="UP000034883">
    <property type="component" value="Chromosome"/>
</dbReference>
<name>A0A0F6SG75_9BACT</name>